<gene>
    <name evidence="2" type="ORF">E2562_003108</name>
</gene>
<evidence type="ECO:0000313" key="2">
    <source>
        <dbReference type="EMBL" id="KAF0921307.1"/>
    </source>
</evidence>
<feature type="region of interest" description="Disordered" evidence="1">
    <location>
        <begin position="1"/>
        <end position="20"/>
    </location>
</feature>
<accession>A0A6G1E9A6</accession>
<proteinExistence type="predicted"/>
<sequence length="115" mass="12658">TTFTKPNKSTSKDLVTSQQLNNSVATRIRARKLSSGSPLPSLSLSPSKKSTVERKEWKAVRKQAVKDIETAIENESNNSKGDDEHIIMQPTITITANGVEECIIMECIIAITTEQ</sequence>
<keyword evidence="3" id="KW-1185">Reference proteome</keyword>
<dbReference type="AlphaFoldDB" id="A0A6G1E9A6"/>
<protein>
    <submittedName>
        <fullName evidence="2">Uncharacterized protein</fullName>
    </submittedName>
</protein>
<organism evidence="2 3">
    <name type="scientific">Oryza meyeriana var. granulata</name>
    <dbReference type="NCBI Taxonomy" id="110450"/>
    <lineage>
        <taxon>Eukaryota</taxon>
        <taxon>Viridiplantae</taxon>
        <taxon>Streptophyta</taxon>
        <taxon>Embryophyta</taxon>
        <taxon>Tracheophyta</taxon>
        <taxon>Spermatophyta</taxon>
        <taxon>Magnoliopsida</taxon>
        <taxon>Liliopsida</taxon>
        <taxon>Poales</taxon>
        <taxon>Poaceae</taxon>
        <taxon>BOP clade</taxon>
        <taxon>Oryzoideae</taxon>
        <taxon>Oryzeae</taxon>
        <taxon>Oryzinae</taxon>
        <taxon>Oryza</taxon>
        <taxon>Oryza meyeriana</taxon>
    </lineage>
</organism>
<comment type="caution">
    <text evidence="2">The sequence shown here is derived from an EMBL/GenBank/DDBJ whole genome shotgun (WGS) entry which is preliminary data.</text>
</comment>
<reference evidence="2 3" key="1">
    <citation type="submission" date="2019-11" db="EMBL/GenBank/DDBJ databases">
        <title>Whole genome sequence of Oryza granulata.</title>
        <authorList>
            <person name="Li W."/>
        </authorList>
    </citation>
    <scope>NUCLEOTIDE SEQUENCE [LARGE SCALE GENOMIC DNA]</scope>
    <source>
        <strain evidence="3">cv. Menghai</strain>
        <tissue evidence="2">Leaf</tissue>
    </source>
</reference>
<name>A0A6G1E9A6_9ORYZ</name>
<evidence type="ECO:0000256" key="1">
    <source>
        <dbReference type="SAM" id="MobiDB-lite"/>
    </source>
</evidence>
<feature type="region of interest" description="Disordered" evidence="1">
    <location>
        <begin position="28"/>
        <end position="56"/>
    </location>
</feature>
<feature type="non-terminal residue" evidence="2">
    <location>
        <position position="1"/>
    </location>
</feature>
<evidence type="ECO:0000313" key="3">
    <source>
        <dbReference type="Proteomes" id="UP000479710"/>
    </source>
</evidence>
<feature type="non-terminal residue" evidence="2">
    <location>
        <position position="115"/>
    </location>
</feature>
<feature type="compositionally biased region" description="Low complexity" evidence="1">
    <location>
        <begin position="33"/>
        <end position="49"/>
    </location>
</feature>
<dbReference type="Proteomes" id="UP000479710">
    <property type="component" value="Unassembled WGS sequence"/>
</dbReference>
<dbReference type="EMBL" id="SPHZ02000004">
    <property type="protein sequence ID" value="KAF0921307.1"/>
    <property type="molecule type" value="Genomic_DNA"/>
</dbReference>